<name>A0ACD4ZC38_9ACTN</name>
<evidence type="ECO:0000313" key="2">
    <source>
        <dbReference type="Proteomes" id="UP001348369"/>
    </source>
</evidence>
<evidence type="ECO:0000313" key="1">
    <source>
        <dbReference type="EMBL" id="WSB95689.1"/>
    </source>
</evidence>
<reference evidence="1" key="1">
    <citation type="submission" date="2022-10" db="EMBL/GenBank/DDBJ databases">
        <title>The complete genomes of actinobacterial strains from the NBC collection.</title>
        <authorList>
            <person name="Joergensen T.S."/>
            <person name="Alvarez Arevalo M."/>
            <person name="Sterndorff E.B."/>
            <person name="Faurdal D."/>
            <person name="Vuksanovic O."/>
            <person name="Mourched A.-S."/>
            <person name="Charusanti P."/>
            <person name="Shaw S."/>
            <person name="Blin K."/>
            <person name="Weber T."/>
        </authorList>
    </citation>
    <scope>NUCLEOTIDE SEQUENCE</scope>
    <source>
        <strain evidence="1">NBC 01771</strain>
    </source>
</reference>
<dbReference type="EMBL" id="CP109109">
    <property type="protein sequence ID" value="WSB95689.1"/>
    <property type="molecule type" value="Genomic_DNA"/>
</dbReference>
<organism evidence="1 2">
    <name type="scientific">Streptomyces scopuliridis</name>
    <dbReference type="NCBI Taxonomy" id="452529"/>
    <lineage>
        <taxon>Bacteria</taxon>
        <taxon>Bacillati</taxon>
        <taxon>Actinomycetota</taxon>
        <taxon>Actinomycetes</taxon>
        <taxon>Kitasatosporales</taxon>
        <taxon>Streptomycetaceae</taxon>
        <taxon>Streptomyces</taxon>
    </lineage>
</organism>
<keyword evidence="2" id="KW-1185">Reference proteome</keyword>
<accession>A0ACD4ZC38</accession>
<dbReference type="Proteomes" id="UP001348369">
    <property type="component" value="Chromosome"/>
</dbReference>
<sequence>MPMDLTMHQMARVNPAIAQTIGVVLHLEGTPPPLKELLGHLQANLHRLPRLTHYLHGPGLKARWQHNPAPDLHTRVMERAVLPGDETLDAVLQELVTKPLPTHGPLWDVSLITGYSPGRYAICCRAHHSTQDGMGLLNTLQTLFGTAPSLTAEPEQRPEARTYLGAMRDTLAASAANGIWNDPTHPFTGKRITNWSHVPTQQLRSAAVARGGDTNDAFLTALSGALRTWCSEHWPRGAGKPLPTITMVNLRRPAERDRPGNLFTFAPAPLPCHESAVDIRLKQVIAATKAVKDPSRRAALRVLMDRTPARIFHSLATRLTTPDRAAISTSYVALHRPLAYRDDPVTRIQPFNWLPLNQPASIVACSYNGTTSVCFITDAAAPGLHQLPSLFEEAVQELSTQPGGAQNRFPPEQPTAPGKDEVLASPTAADAGLAVVIDFPYIKNILVDQAALPPTPIAPEATQAQAGIDSMAITVLSMTLEDRIGLVIAERELAQRPTVTALVDFVAQRAALQAR</sequence>
<gene>
    <name evidence="1" type="ORF">OG835_00635</name>
</gene>
<protein>
    <submittedName>
        <fullName evidence="1">Phosphopantetheine-binding protein</fullName>
    </submittedName>
</protein>
<proteinExistence type="predicted"/>